<evidence type="ECO:0000313" key="2">
    <source>
        <dbReference type="Proteomes" id="UP001469553"/>
    </source>
</evidence>
<proteinExistence type="predicted"/>
<feature type="non-terminal residue" evidence="1">
    <location>
        <position position="1"/>
    </location>
</feature>
<keyword evidence="2" id="KW-1185">Reference proteome</keyword>
<gene>
    <name evidence="1" type="ORF">AMECASPLE_034933</name>
</gene>
<dbReference type="Proteomes" id="UP001469553">
    <property type="component" value="Unassembled WGS sequence"/>
</dbReference>
<protein>
    <submittedName>
        <fullName evidence="1">Uncharacterized protein</fullName>
    </submittedName>
</protein>
<dbReference type="EMBL" id="JAHRIP010023875">
    <property type="protein sequence ID" value="MEQ2289611.1"/>
    <property type="molecule type" value="Genomic_DNA"/>
</dbReference>
<name>A0ABV0Y776_9TELE</name>
<organism evidence="1 2">
    <name type="scientific">Ameca splendens</name>
    <dbReference type="NCBI Taxonomy" id="208324"/>
    <lineage>
        <taxon>Eukaryota</taxon>
        <taxon>Metazoa</taxon>
        <taxon>Chordata</taxon>
        <taxon>Craniata</taxon>
        <taxon>Vertebrata</taxon>
        <taxon>Euteleostomi</taxon>
        <taxon>Actinopterygii</taxon>
        <taxon>Neopterygii</taxon>
        <taxon>Teleostei</taxon>
        <taxon>Neoteleostei</taxon>
        <taxon>Acanthomorphata</taxon>
        <taxon>Ovalentaria</taxon>
        <taxon>Atherinomorphae</taxon>
        <taxon>Cyprinodontiformes</taxon>
        <taxon>Goodeidae</taxon>
        <taxon>Ameca</taxon>
    </lineage>
</organism>
<comment type="caution">
    <text evidence="1">The sequence shown here is derived from an EMBL/GenBank/DDBJ whole genome shotgun (WGS) entry which is preliminary data.</text>
</comment>
<sequence length="109" mass="12194">SGRNQHGAKSEAVAVLKENNIRRHYETKHPAASQYKGDARKNKTAELLVKLRPQQGTFTRLSIEKCPMMQHGQKSLFGGVTRCLCGFHIQKVGLTVGLLYRTNITSKDD</sequence>
<reference evidence="1 2" key="1">
    <citation type="submission" date="2021-06" db="EMBL/GenBank/DDBJ databases">
        <authorList>
            <person name="Palmer J.M."/>
        </authorList>
    </citation>
    <scope>NUCLEOTIDE SEQUENCE [LARGE SCALE GENOMIC DNA]</scope>
    <source>
        <strain evidence="1 2">AS_MEX2019</strain>
        <tissue evidence="1">Muscle</tissue>
    </source>
</reference>
<evidence type="ECO:0000313" key="1">
    <source>
        <dbReference type="EMBL" id="MEQ2289611.1"/>
    </source>
</evidence>
<accession>A0ABV0Y776</accession>